<dbReference type="InterPro" id="IPR035968">
    <property type="entry name" value="ATP_synth_F1_ATPase_gsu"/>
</dbReference>
<keyword evidence="5" id="KW-0375">Hydrogen ion transport</keyword>
<comment type="subcellular location">
    <subcellularLocation>
        <location evidence="2">Membrane</location>
        <topology evidence="2">Peripheral membrane protein</topology>
    </subcellularLocation>
</comment>
<evidence type="ECO:0000256" key="7">
    <source>
        <dbReference type="ARBA" id="ARBA00023136"/>
    </source>
</evidence>
<dbReference type="AlphaFoldDB" id="A0A168HBY5"/>
<keyword evidence="6" id="KW-0406">Ion transport</keyword>
<reference evidence="10 11" key="2">
    <citation type="journal article" date="2014" name="Pathogens">
        <title>Comparative Genomics Identifies a Potential Marker of Human-Virulent Anaplasma phagocytophilum.</title>
        <authorList>
            <person name="Al-Khedery B."/>
            <person name="Barbet A.F."/>
        </authorList>
    </citation>
    <scope>NUCLEOTIDE SEQUENCE [LARGE SCALE GENOMIC DNA]</scope>
    <source>
        <strain evidence="10 11">Norway variant2</strain>
    </source>
</reference>
<evidence type="ECO:0000256" key="9">
    <source>
        <dbReference type="ARBA" id="ARBA00023310"/>
    </source>
</evidence>
<dbReference type="InterPro" id="IPR000131">
    <property type="entry name" value="ATP_synth_F1_gsu"/>
</dbReference>
<accession>A0A168HBY5</accession>
<organism evidence="10 11">
    <name type="scientific">Anaplasma phagocytophilum str. Norway variant2</name>
    <dbReference type="NCBI Taxonomy" id="1392507"/>
    <lineage>
        <taxon>Bacteria</taxon>
        <taxon>Pseudomonadati</taxon>
        <taxon>Pseudomonadota</taxon>
        <taxon>Alphaproteobacteria</taxon>
        <taxon>Rickettsiales</taxon>
        <taxon>Anaplasmataceae</taxon>
        <taxon>Anaplasma</taxon>
        <taxon>phagocytophilum group</taxon>
    </lineage>
</organism>
<evidence type="ECO:0000256" key="2">
    <source>
        <dbReference type="ARBA" id="ARBA00004170"/>
    </source>
</evidence>
<evidence type="ECO:0000256" key="3">
    <source>
        <dbReference type="ARBA" id="ARBA00007681"/>
    </source>
</evidence>
<dbReference type="GO" id="GO:0045259">
    <property type="term" value="C:proton-transporting ATP synthase complex"/>
    <property type="evidence" value="ECO:0007669"/>
    <property type="project" value="UniProtKB-KW"/>
</dbReference>
<evidence type="ECO:0000313" key="11">
    <source>
        <dbReference type="Proteomes" id="UP000053801"/>
    </source>
</evidence>
<dbReference type="OrthoDB" id="9812769at2"/>
<keyword evidence="7" id="KW-0472">Membrane</keyword>
<name>A0A168HBY5_ANAPH</name>
<comment type="similarity">
    <text evidence="3">Belongs to the ATPase gamma chain family.</text>
</comment>
<gene>
    <name evidence="10" type="ORF">P029_02920</name>
</gene>
<dbReference type="RefSeq" id="WP_044142898.1">
    <property type="nucleotide sequence ID" value="NZ_CP015376.1"/>
</dbReference>
<dbReference type="CDD" id="cd12151">
    <property type="entry name" value="F1-ATPase_gamma"/>
    <property type="match status" value="1"/>
</dbReference>
<dbReference type="EMBL" id="CP015376">
    <property type="protein sequence ID" value="ANC34311.1"/>
    <property type="molecule type" value="Genomic_DNA"/>
</dbReference>
<keyword evidence="4" id="KW-0813">Transport</keyword>
<evidence type="ECO:0000313" key="10">
    <source>
        <dbReference type="EMBL" id="ANC34311.1"/>
    </source>
</evidence>
<evidence type="ECO:0000256" key="8">
    <source>
        <dbReference type="ARBA" id="ARBA00023196"/>
    </source>
</evidence>
<dbReference type="Gene3D" id="1.10.287.80">
    <property type="entry name" value="ATP synthase, gamma subunit, helix hairpin domain"/>
    <property type="match status" value="1"/>
</dbReference>
<comment type="function">
    <text evidence="1">Produces ATP from ADP in the presence of a proton gradient across the membrane. The gamma chain is believed to be important in regulating ATPase activity and the flow of protons through the CF(0) complex.</text>
</comment>
<proteinExistence type="inferred from homology"/>
<dbReference type="Gene3D" id="3.40.1380.10">
    <property type="match status" value="1"/>
</dbReference>
<keyword evidence="8" id="KW-0139">CF(1)</keyword>
<dbReference type="GO" id="GO:0046933">
    <property type="term" value="F:proton-transporting ATP synthase activity, rotational mechanism"/>
    <property type="evidence" value="ECO:0007669"/>
    <property type="project" value="InterPro"/>
</dbReference>
<dbReference type="Pfam" id="PF00231">
    <property type="entry name" value="ATP-synt"/>
    <property type="match status" value="1"/>
</dbReference>
<reference evidence="10 11" key="1">
    <citation type="journal article" date="2013" name="Pathogens">
        <title>An Emerging Tick-Borne Disease of Humans Is Caused by a Subset of Strains with Conserved Genome Structure.</title>
        <authorList>
            <person name="Barbet A.F."/>
            <person name="Al-Khedery B."/>
            <person name="Stuen S."/>
            <person name="Granquist E.G."/>
            <person name="Felsheim R.F."/>
            <person name="Munderloh U.G."/>
        </authorList>
    </citation>
    <scope>NUCLEOTIDE SEQUENCE [LARGE SCALE GENOMIC DNA]</scope>
    <source>
        <strain evidence="10 11">Norway variant2</strain>
    </source>
</reference>
<sequence>MASRKALSTRIRSVKSIQKTTRVMQMISASKFRTAREGLGHARRYCERVLNEATEHSCNNIAVEGASGKLLVIFSSDRGLCGGFNHSVAKSLREYLQNSATDEELSFLFIGKKAYDAVKNVIADSGKVLGIVSQPKNLGFYAFKGFFYSLGIDFTSYKRVSVLYSKFHAINSQEQVIEDILTVDDPNDFYGSKDKVEIERGENLYDPDFASINTKLWFNSFMGRFYLSLCESVTCEHCCRMISMESANTNTKSMLNKLVLDYNRSRQAAITTDLIEVVSGCEALG</sequence>
<evidence type="ECO:0000256" key="5">
    <source>
        <dbReference type="ARBA" id="ARBA00022781"/>
    </source>
</evidence>
<keyword evidence="9" id="KW-0066">ATP synthesis</keyword>
<dbReference type="Proteomes" id="UP000053801">
    <property type="component" value="Chromosome"/>
</dbReference>
<dbReference type="PANTHER" id="PTHR11693:SF22">
    <property type="entry name" value="ATP SYNTHASE SUBUNIT GAMMA, MITOCHONDRIAL"/>
    <property type="match status" value="1"/>
</dbReference>
<evidence type="ECO:0000256" key="1">
    <source>
        <dbReference type="ARBA" id="ARBA00003456"/>
    </source>
</evidence>
<dbReference type="PANTHER" id="PTHR11693">
    <property type="entry name" value="ATP SYNTHASE GAMMA CHAIN"/>
    <property type="match status" value="1"/>
</dbReference>
<dbReference type="PRINTS" id="PR00126">
    <property type="entry name" value="ATPASEGAMMA"/>
</dbReference>
<evidence type="ECO:0000256" key="4">
    <source>
        <dbReference type="ARBA" id="ARBA00022448"/>
    </source>
</evidence>
<protein>
    <submittedName>
        <fullName evidence="10">F0F1 ATP synthase subunit gamma</fullName>
    </submittedName>
</protein>
<evidence type="ECO:0000256" key="6">
    <source>
        <dbReference type="ARBA" id="ARBA00023065"/>
    </source>
</evidence>
<dbReference type="SUPFAM" id="SSF52943">
    <property type="entry name" value="ATP synthase (F1-ATPase), gamma subunit"/>
    <property type="match status" value="1"/>
</dbReference>